<dbReference type="Pfam" id="PF13592">
    <property type="entry name" value="HTH_33"/>
    <property type="match status" value="1"/>
</dbReference>
<dbReference type="RefSeq" id="WP_316435437.1">
    <property type="nucleotide sequence ID" value="NZ_CP053586.1"/>
</dbReference>
<reference evidence="2" key="1">
    <citation type="submission" date="2020-05" db="EMBL/GenBank/DDBJ databases">
        <authorList>
            <person name="Zhu T."/>
            <person name="Keshari N."/>
            <person name="Lu X."/>
        </authorList>
    </citation>
    <scope>NUCLEOTIDE SEQUENCE</scope>
    <source>
        <strain evidence="2">NK1-12</strain>
    </source>
</reference>
<proteinExistence type="predicted"/>
<sequence>METLEQFIQSNPPPLELKRALAVQMSQGGHSYREIRDILQVSVGFITASHQRYECSGVEGLRSNYWGTQGYLDCEQKQALFRWLDGQDAWTLQEVIDHIEDEYGVVYQSLQSYYALLRDAGFSWKKAQPVHPDKVDTLVQEKKENLKRYWQRINLRSPMDN</sequence>
<dbReference type="InterPro" id="IPR009057">
    <property type="entry name" value="Homeodomain-like_sf"/>
</dbReference>
<organism evidence="2">
    <name type="scientific">Leptolyngbya sp. NK1-12</name>
    <dbReference type="NCBI Taxonomy" id="2547451"/>
    <lineage>
        <taxon>Bacteria</taxon>
        <taxon>Bacillati</taxon>
        <taxon>Cyanobacteriota</taxon>
        <taxon>Cyanophyceae</taxon>
        <taxon>Leptolyngbyales</taxon>
        <taxon>Leptolyngbyaceae</taxon>
        <taxon>Leptolyngbya group</taxon>
        <taxon>Leptolyngbya</taxon>
    </lineage>
</organism>
<evidence type="ECO:0000313" key="2">
    <source>
        <dbReference type="EMBL" id="WNZ23710.1"/>
    </source>
</evidence>
<name>A0AA96WEQ5_9CYAN</name>
<evidence type="ECO:0000259" key="1">
    <source>
        <dbReference type="Pfam" id="PF13592"/>
    </source>
</evidence>
<dbReference type="InterPro" id="IPR025959">
    <property type="entry name" value="Winged_HTH_dom"/>
</dbReference>
<dbReference type="Pfam" id="PF13384">
    <property type="entry name" value="HTH_23"/>
    <property type="match status" value="1"/>
</dbReference>
<dbReference type="AlphaFoldDB" id="A0AA96WEQ5"/>
<dbReference type="EMBL" id="CP053586">
    <property type="protein sequence ID" value="WNZ23710.1"/>
    <property type="molecule type" value="Genomic_DNA"/>
</dbReference>
<accession>A0AA96WEQ5</accession>
<protein>
    <submittedName>
        <fullName evidence="2">Transposase</fullName>
    </submittedName>
</protein>
<dbReference type="SUPFAM" id="SSF46689">
    <property type="entry name" value="Homeodomain-like"/>
    <property type="match status" value="1"/>
</dbReference>
<feature type="domain" description="Winged helix-turn helix" evidence="1">
    <location>
        <begin position="87"/>
        <end position="144"/>
    </location>
</feature>
<gene>
    <name evidence="2" type="ORF">HJG54_13170</name>
</gene>